<name>A0A6A7B354_9PLEO</name>
<organism evidence="2 3">
    <name type="scientific">Plenodomus tracheiphilus IPT5</name>
    <dbReference type="NCBI Taxonomy" id="1408161"/>
    <lineage>
        <taxon>Eukaryota</taxon>
        <taxon>Fungi</taxon>
        <taxon>Dikarya</taxon>
        <taxon>Ascomycota</taxon>
        <taxon>Pezizomycotina</taxon>
        <taxon>Dothideomycetes</taxon>
        <taxon>Pleosporomycetidae</taxon>
        <taxon>Pleosporales</taxon>
        <taxon>Pleosporineae</taxon>
        <taxon>Leptosphaeriaceae</taxon>
        <taxon>Plenodomus</taxon>
    </lineage>
</organism>
<evidence type="ECO:0000256" key="1">
    <source>
        <dbReference type="SAM" id="SignalP"/>
    </source>
</evidence>
<dbReference type="GO" id="GO:0016491">
    <property type="term" value="F:oxidoreductase activity"/>
    <property type="evidence" value="ECO:0007669"/>
    <property type="project" value="TreeGrafter"/>
</dbReference>
<dbReference type="SUPFAM" id="SSF51905">
    <property type="entry name" value="FAD/NAD(P)-binding domain"/>
    <property type="match status" value="1"/>
</dbReference>
<feature type="chain" id="PRO_5025686220" evidence="1">
    <location>
        <begin position="30"/>
        <end position="485"/>
    </location>
</feature>
<gene>
    <name evidence="2" type="ORF">T440DRAFT_468971</name>
</gene>
<evidence type="ECO:0000313" key="3">
    <source>
        <dbReference type="Proteomes" id="UP000799423"/>
    </source>
</evidence>
<feature type="signal peptide" evidence="1">
    <location>
        <begin position="1"/>
        <end position="29"/>
    </location>
</feature>
<dbReference type="AlphaFoldDB" id="A0A6A7B354"/>
<dbReference type="Pfam" id="PF13450">
    <property type="entry name" value="NAD_binding_8"/>
    <property type="match status" value="1"/>
</dbReference>
<dbReference type="PANTHER" id="PTHR42923">
    <property type="entry name" value="PROTOPORPHYRINOGEN OXIDASE"/>
    <property type="match status" value="1"/>
</dbReference>
<evidence type="ECO:0000313" key="2">
    <source>
        <dbReference type="EMBL" id="KAF2849920.1"/>
    </source>
</evidence>
<dbReference type="PANTHER" id="PTHR42923:SF26">
    <property type="entry name" value="FMN REDUCTASE LOT6, PUTATIVE (AFU_ORTHOLOGUE AFUA_7G06600)-RELATED"/>
    <property type="match status" value="1"/>
</dbReference>
<dbReference type="Gene3D" id="1.10.405.20">
    <property type="match status" value="1"/>
</dbReference>
<keyword evidence="3" id="KW-1185">Reference proteome</keyword>
<accession>A0A6A7B354</accession>
<protein>
    <submittedName>
        <fullName evidence="2">FAD/NAD(P)-binding domain-containing protein</fullName>
    </submittedName>
</protein>
<dbReference type="Proteomes" id="UP000799423">
    <property type="component" value="Unassembled WGS sequence"/>
</dbReference>
<keyword evidence="1" id="KW-0732">Signal</keyword>
<dbReference type="Gene3D" id="3.30.70.1990">
    <property type="match status" value="1"/>
</dbReference>
<proteinExistence type="predicted"/>
<dbReference type="InterPro" id="IPR036188">
    <property type="entry name" value="FAD/NAD-bd_sf"/>
</dbReference>
<dbReference type="EMBL" id="MU006309">
    <property type="protein sequence ID" value="KAF2849920.1"/>
    <property type="molecule type" value="Genomic_DNA"/>
</dbReference>
<sequence length="485" mass="52658">MSLTHTFSLSLPPPKLLLISALLTLPTTANPTTLTTDIAIIGGGASGTYAAVRLREDLNTSILLIEPRPNLGGSVSTYRIPSTNSTFEYGVQSYLPYGPALPFFSRFNIATEPFTSKPLTALNVDVETGLKLTNYTPPSLNATTAAFERWLGFVEKYEDMLEPDYQGFPRRGQVPEVLLEPFGVFAESEGIEAAVPRIMTISGVGYGGVDQLLVLHIMQAFGGSMTRVMLSNSFVKPVGSNSLLYERALVLLGTDVLLSSTVQDVMRTSEGVELVVKQGSTEYLVKARRVLYAAPPSLSNLAPFHPDEKEKAVFGQWDEGGEYVGVAKIDCLPEGSSVSFFPSKAAPSDYLALKDYSYSIRLDSTGPTGSNLFRVVFGANFTLNADTFKEIVASSVQKLQDAGTVTGTCETEFKAVSSHSRPLWKQTAQQIQDGFVQELYNLQGYRGVWYVGYAWSVPYSSTVWAFVDSVLGGLVEDVRGGRGVE</sequence>
<dbReference type="OrthoDB" id="68575at2759"/>
<reference evidence="2" key="1">
    <citation type="submission" date="2020-01" db="EMBL/GenBank/DDBJ databases">
        <authorList>
            <consortium name="DOE Joint Genome Institute"/>
            <person name="Haridas S."/>
            <person name="Albert R."/>
            <person name="Binder M."/>
            <person name="Bloem J."/>
            <person name="Labutti K."/>
            <person name="Salamov A."/>
            <person name="Andreopoulos B."/>
            <person name="Baker S.E."/>
            <person name="Barry K."/>
            <person name="Bills G."/>
            <person name="Bluhm B.H."/>
            <person name="Cannon C."/>
            <person name="Castanera R."/>
            <person name="Culley D.E."/>
            <person name="Daum C."/>
            <person name="Ezra D."/>
            <person name="Gonzalez J.B."/>
            <person name="Henrissat B."/>
            <person name="Kuo A."/>
            <person name="Liang C."/>
            <person name="Lipzen A."/>
            <person name="Lutzoni F."/>
            <person name="Magnuson J."/>
            <person name="Mondo S."/>
            <person name="Nolan M."/>
            <person name="Ohm R."/>
            <person name="Pangilinan J."/>
            <person name="Park H.-J."/>
            <person name="Ramirez L."/>
            <person name="Alfaro M."/>
            <person name="Sun H."/>
            <person name="Tritt A."/>
            <person name="Yoshinaga Y."/>
            <person name="Zwiers L.-H."/>
            <person name="Turgeon B.G."/>
            <person name="Goodwin S.B."/>
            <person name="Spatafora J.W."/>
            <person name="Crous P.W."/>
            <person name="Grigoriev I.V."/>
        </authorList>
    </citation>
    <scope>NUCLEOTIDE SEQUENCE</scope>
    <source>
        <strain evidence="2">IPT5</strain>
    </source>
</reference>
<dbReference type="InterPro" id="IPR050464">
    <property type="entry name" value="Zeta_carotene_desat/Oxidored"/>
</dbReference>
<dbReference type="Gene3D" id="3.50.50.60">
    <property type="entry name" value="FAD/NAD(P)-binding domain"/>
    <property type="match status" value="1"/>
</dbReference>